<dbReference type="AlphaFoldDB" id="A0A402A2E2"/>
<sequence length="113" mass="11468">MRVVRSFMGVSIALVALTLALNAPGHQLIAPEISTGRVLHMRAQAAYPPGPSEPVSSYPPGPSEPVAAYPPGPTKLVASYPPGPSEPVAAYPPGPTGPVAIVFAHSGIIAPDV</sequence>
<evidence type="ECO:0000313" key="4">
    <source>
        <dbReference type="Proteomes" id="UP000287352"/>
    </source>
</evidence>
<feature type="compositionally biased region" description="Pro residues" evidence="1">
    <location>
        <begin position="48"/>
        <end position="70"/>
    </location>
</feature>
<evidence type="ECO:0000313" key="3">
    <source>
        <dbReference type="EMBL" id="GCE13232.1"/>
    </source>
</evidence>
<protein>
    <submittedName>
        <fullName evidence="3">Uncharacterized protein</fullName>
    </submittedName>
</protein>
<gene>
    <name evidence="3" type="ORF">KTT_30910</name>
</gene>
<dbReference type="EMBL" id="BIFR01000001">
    <property type="protein sequence ID" value="GCE13232.1"/>
    <property type="molecule type" value="Genomic_DNA"/>
</dbReference>
<evidence type="ECO:0000256" key="2">
    <source>
        <dbReference type="SAM" id="SignalP"/>
    </source>
</evidence>
<feature type="chain" id="PRO_5019130718" evidence="2">
    <location>
        <begin position="24"/>
        <end position="113"/>
    </location>
</feature>
<reference evidence="4" key="1">
    <citation type="submission" date="2018-12" db="EMBL/GenBank/DDBJ databases">
        <title>Tengunoibacter tsumagoiensis gen. nov., sp. nov., Dictyobacter kobayashii sp. nov., D. alpinus sp. nov., and D. joshuensis sp. nov. and description of Dictyobacteraceae fam. nov. within the order Ktedonobacterales isolated from Tengu-no-mugimeshi.</title>
        <authorList>
            <person name="Wang C.M."/>
            <person name="Zheng Y."/>
            <person name="Sakai Y."/>
            <person name="Toyoda A."/>
            <person name="Minakuchi Y."/>
            <person name="Abe K."/>
            <person name="Yokota A."/>
            <person name="Yabe S."/>
        </authorList>
    </citation>
    <scope>NUCLEOTIDE SEQUENCE [LARGE SCALE GENOMIC DNA]</scope>
    <source>
        <strain evidence="4">Uno3</strain>
    </source>
</reference>
<feature type="signal peptide" evidence="2">
    <location>
        <begin position="1"/>
        <end position="23"/>
    </location>
</feature>
<feature type="region of interest" description="Disordered" evidence="1">
    <location>
        <begin position="45"/>
        <end position="70"/>
    </location>
</feature>
<dbReference type="Proteomes" id="UP000287352">
    <property type="component" value="Unassembled WGS sequence"/>
</dbReference>
<organism evidence="3 4">
    <name type="scientific">Tengunoibacter tsumagoiensis</name>
    <dbReference type="NCBI Taxonomy" id="2014871"/>
    <lineage>
        <taxon>Bacteria</taxon>
        <taxon>Bacillati</taxon>
        <taxon>Chloroflexota</taxon>
        <taxon>Ktedonobacteria</taxon>
        <taxon>Ktedonobacterales</taxon>
        <taxon>Dictyobacteraceae</taxon>
        <taxon>Tengunoibacter</taxon>
    </lineage>
</organism>
<accession>A0A402A2E2</accession>
<keyword evidence="2" id="KW-0732">Signal</keyword>
<keyword evidence="4" id="KW-1185">Reference proteome</keyword>
<dbReference type="RefSeq" id="WP_126580778.1">
    <property type="nucleotide sequence ID" value="NZ_BIFR01000001.1"/>
</dbReference>
<comment type="caution">
    <text evidence="3">The sequence shown here is derived from an EMBL/GenBank/DDBJ whole genome shotgun (WGS) entry which is preliminary data.</text>
</comment>
<name>A0A402A2E2_9CHLR</name>
<proteinExistence type="predicted"/>
<evidence type="ECO:0000256" key="1">
    <source>
        <dbReference type="SAM" id="MobiDB-lite"/>
    </source>
</evidence>